<dbReference type="Proteomes" id="UP001492380">
    <property type="component" value="Unassembled WGS sequence"/>
</dbReference>
<evidence type="ECO:0000256" key="1">
    <source>
        <dbReference type="SAM" id="Phobius"/>
    </source>
</evidence>
<accession>A0ABR1YGN1</accession>
<feature type="transmembrane region" description="Helical" evidence="1">
    <location>
        <begin position="114"/>
        <end position="133"/>
    </location>
</feature>
<feature type="transmembrane region" description="Helical" evidence="1">
    <location>
        <begin position="49"/>
        <end position="70"/>
    </location>
</feature>
<keyword evidence="3" id="KW-1185">Reference proteome</keyword>
<reference evidence="2 3" key="1">
    <citation type="submission" date="2024-04" db="EMBL/GenBank/DDBJ databases">
        <title>Phyllosticta paracitricarpa is synonymous to the EU quarantine fungus P. citricarpa based on phylogenomic analyses.</title>
        <authorList>
            <consortium name="Lawrence Berkeley National Laboratory"/>
            <person name="Van Ingen-Buijs V.A."/>
            <person name="Van Westerhoven A.C."/>
            <person name="Haridas S."/>
            <person name="Skiadas P."/>
            <person name="Martin F."/>
            <person name="Groenewald J.Z."/>
            <person name="Crous P.W."/>
            <person name="Seidl M.F."/>
        </authorList>
    </citation>
    <scope>NUCLEOTIDE SEQUENCE [LARGE SCALE GENOMIC DNA]</scope>
    <source>
        <strain evidence="2 3">CBS 123374</strain>
    </source>
</reference>
<gene>
    <name evidence="2" type="ORF">HDK90DRAFT_556972</name>
</gene>
<proteinExistence type="predicted"/>
<protein>
    <submittedName>
        <fullName evidence="2">Uncharacterized protein</fullName>
    </submittedName>
</protein>
<evidence type="ECO:0000313" key="3">
    <source>
        <dbReference type="Proteomes" id="UP001492380"/>
    </source>
</evidence>
<keyword evidence="1" id="KW-0472">Membrane</keyword>
<organism evidence="2 3">
    <name type="scientific">Phyllosticta capitalensis</name>
    <dbReference type="NCBI Taxonomy" id="121624"/>
    <lineage>
        <taxon>Eukaryota</taxon>
        <taxon>Fungi</taxon>
        <taxon>Dikarya</taxon>
        <taxon>Ascomycota</taxon>
        <taxon>Pezizomycotina</taxon>
        <taxon>Dothideomycetes</taxon>
        <taxon>Dothideomycetes incertae sedis</taxon>
        <taxon>Botryosphaeriales</taxon>
        <taxon>Phyllostictaceae</taxon>
        <taxon>Phyllosticta</taxon>
    </lineage>
</organism>
<name>A0ABR1YGN1_9PEZI</name>
<comment type="caution">
    <text evidence="2">The sequence shown here is derived from an EMBL/GenBank/DDBJ whole genome shotgun (WGS) entry which is preliminary data.</text>
</comment>
<sequence>MVFLKSSAVHDDSFLEAVCLHDDTRAVPLICNPLSVALDPMRAAVGSRVVTLVVMVPRLHNVVLMVVAAATLTDRLRAAGTIEVPQGRRSVAVRAATLTVVVRLGHVGMVPWSLSVVVVVVIVVAAMLALRLGQPGIVGATRPSSDERSRRRNAFRRRVVPPRGSVGALVGKVGIAALANPAPLALAPADRVFVFDGQGGVRLKSVLGLVAGAVGEWLSFVWVVLVEVGQLAEFDVERAILLAGQRLVGGGDAQGRDLSVESGAQRLDLERTQWVIEPVALVVRVEGKGVGGNEPT</sequence>
<dbReference type="EMBL" id="JBBWRZ010000009">
    <property type="protein sequence ID" value="KAK8228794.1"/>
    <property type="molecule type" value="Genomic_DNA"/>
</dbReference>
<keyword evidence="1" id="KW-1133">Transmembrane helix</keyword>
<evidence type="ECO:0000313" key="2">
    <source>
        <dbReference type="EMBL" id="KAK8228794.1"/>
    </source>
</evidence>
<keyword evidence="1" id="KW-0812">Transmembrane</keyword>